<dbReference type="Gene3D" id="3.55.30.10">
    <property type="entry name" value="Hsp33 domain"/>
    <property type="match status" value="1"/>
</dbReference>
<dbReference type="GO" id="GO:0044183">
    <property type="term" value="F:protein folding chaperone"/>
    <property type="evidence" value="ECO:0007669"/>
    <property type="project" value="TreeGrafter"/>
</dbReference>
<reference evidence="8" key="1">
    <citation type="submission" date="2017-12" db="EMBL/GenBank/DDBJ databases">
        <title>Genomic analysis of Paracoccus sp. CBA4604.</title>
        <authorList>
            <person name="Roh S.W."/>
            <person name="Kim J.Y."/>
            <person name="Kim J.S."/>
        </authorList>
    </citation>
    <scope>NUCLEOTIDE SEQUENCE [LARGE SCALE GENOMIC DNA]</scope>
    <source>
        <strain evidence="8">CBA4604</strain>
    </source>
</reference>
<name>A0A2K9MGR8_9RHOB</name>
<feature type="region of interest" description="Disordered" evidence="6">
    <location>
        <begin position="326"/>
        <end position="350"/>
    </location>
</feature>
<dbReference type="Gene3D" id="1.10.287.480">
    <property type="entry name" value="helix hairpin bin"/>
    <property type="match status" value="1"/>
</dbReference>
<dbReference type="RefSeq" id="WP_101500139.1">
    <property type="nucleotide sequence ID" value="NZ_CP025583.1"/>
</dbReference>
<organism evidence="7 8">
    <name type="scientific">Paracoccus jeotgali</name>
    <dbReference type="NCBI Taxonomy" id="2065379"/>
    <lineage>
        <taxon>Bacteria</taxon>
        <taxon>Pseudomonadati</taxon>
        <taxon>Pseudomonadota</taxon>
        <taxon>Alphaproteobacteria</taxon>
        <taxon>Rhodobacterales</taxon>
        <taxon>Paracoccaceae</taxon>
        <taxon>Paracoccus</taxon>
    </lineage>
</organism>
<evidence type="ECO:0000256" key="2">
    <source>
        <dbReference type="ARBA" id="ARBA00022833"/>
    </source>
</evidence>
<keyword evidence="2" id="KW-0862">Zinc</keyword>
<dbReference type="PANTHER" id="PTHR30111:SF1">
    <property type="entry name" value="33 KDA CHAPERONIN"/>
    <property type="match status" value="1"/>
</dbReference>
<evidence type="ECO:0000256" key="1">
    <source>
        <dbReference type="ARBA" id="ARBA00022490"/>
    </source>
</evidence>
<evidence type="ECO:0000256" key="5">
    <source>
        <dbReference type="ARBA" id="ARBA00023284"/>
    </source>
</evidence>
<evidence type="ECO:0000256" key="3">
    <source>
        <dbReference type="ARBA" id="ARBA00023157"/>
    </source>
</evidence>
<dbReference type="OrthoDB" id="9793753at2"/>
<keyword evidence="3" id="KW-1015">Disulfide bond</keyword>
<evidence type="ECO:0000256" key="4">
    <source>
        <dbReference type="ARBA" id="ARBA00023186"/>
    </source>
</evidence>
<dbReference type="Gene3D" id="3.90.1280.10">
    <property type="entry name" value="HSP33 redox switch-like"/>
    <property type="match status" value="1"/>
</dbReference>
<dbReference type="Proteomes" id="UP000234882">
    <property type="component" value="Chromosome"/>
</dbReference>
<dbReference type="InterPro" id="IPR016153">
    <property type="entry name" value="Heat_shock_Hsp33_N"/>
</dbReference>
<evidence type="ECO:0000313" key="8">
    <source>
        <dbReference type="Proteomes" id="UP000234882"/>
    </source>
</evidence>
<proteinExistence type="predicted"/>
<dbReference type="GO" id="GO:0005737">
    <property type="term" value="C:cytoplasm"/>
    <property type="evidence" value="ECO:0007669"/>
    <property type="project" value="InterPro"/>
</dbReference>
<dbReference type="Pfam" id="PF01430">
    <property type="entry name" value="HSP33"/>
    <property type="match status" value="1"/>
</dbReference>
<dbReference type="EMBL" id="CP025583">
    <property type="protein sequence ID" value="AUM74794.1"/>
    <property type="molecule type" value="Genomic_DNA"/>
</dbReference>
<dbReference type="GO" id="GO:0051082">
    <property type="term" value="F:unfolded protein binding"/>
    <property type="evidence" value="ECO:0007669"/>
    <property type="project" value="InterPro"/>
</dbReference>
<accession>A0A2K9MGR8</accession>
<keyword evidence="8" id="KW-1185">Reference proteome</keyword>
<evidence type="ECO:0000313" key="7">
    <source>
        <dbReference type="EMBL" id="AUM74794.1"/>
    </source>
</evidence>
<dbReference type="PIRSF" id="PIRSF005261">
    <property type="entry name" value="Heat_shock_Hsp33"/>
    <property type="match status" value="1"/>
</dbReference>
<dbReference type="AlphaFoldDB" id="A0A2K9MGR8"/>
<dbReference type="KEGG" id="paru:CYR75_11335"/>
<dbReference type="InterPro" id="IPR000397">
    <property type="entry name" value="Heat_shock_Hsp33"/>
</dbReference>
<dbReference type="InterPro" id="IPR023212">
    <property type="entry name" value="Hsp33_helix_hairpin_bin_dom_sf"/>
</dbReference>
<dbReference type="SUPFAM" id="SSF118352">
    <property type="entry name" value="HSP33 redox switch-like"/>
    <property type="match status" value="1"/>
</dbReference>
<dbReference type="PANTHER" id="PTHR30111">
    <property type="entry name" value="33 KDA CHAPERONIN"/>
    <property type="match status" value="1"/>
</dbReference>
<dbReference type="GO" id="GO:0042026">
    <property type="term" value="P:protein refolding"/>
    <property type="evidence" value="ECO:0007669"/>
    <property type="project" value="TreeGrafter"/>
</dbReference>
<gene>
    <name evidence="7" type="ORF">CYR75_11335</name>
</gene>
<dbReference type="CDD" id="cd00498">
    <property type="entry name" value="Hsp33"/>
    <property type="match status" value="1"/>
</dbReference>
<keyword evidence="4" id="KW-0143">Chaperone</keyword>
<dbReference type="InterPro" id="IPR016154">
    <property type="entry name" value="Heat_shock_Hsp33_C"/>
</dbReference>
<sequence>MTDINQIAWDDTVLPFQLDRSSIRGRVARLDGVLNHILSRHDYPGPVAAAVAELALLTALIGPTIKLRWKLSLQVRGKGAIRTLAADYYAPETEGGAARIRAWASFDAERLDDAPFFDQIGDGYFAILIDQGAGNLPYQGITPLAGGSLAACAETYFAQSEQLPSSFALSVGRSLLPGKDEAWRAGGIMLQTLPAQPMRDSDPDADPGRTPALIEAADILQGAESEDWSRANHLLSTVEDIEMIGPSVAPTELLVRLFHEEQPRIFDPQRVEFGCSCSAERVRSTMSIYSQKDIGHMTTDEGIVTADCQFCGAHYEFDPRSLGFEASIDSDGNALPESDSDGTAQGAARA</sequence>
<keyword evidence="5" id="KW-0676">Redox-active center</keyword>
<dbReference type="SUPFAM" id="SSF64397">
    <property type="entry name" value="Hsp33 domain"/>
    <property type="match status" value="1"/>
</dbReference>
<protein>
    <submittedName>
        <fullName evidence="7">Molecular chaperone Hsp33</fullName>
    </submittedName>
</protein>
<keyword evidence="1" id="KW-0963">Cytoplasm</keyword>
<evidence type="ECO:0000256" key="6">
    <source>
        <dbReference type="SAM" id="MobiDB-lite"/>
    </source>
</evidence>